<sequence length="202" mass="21053">MTLEYLSLGLMVLATAVMAASAAIQAVRHGLDLFGATVLAIAAALGGGTVRDMLLGKLPVFWINDLTFILTTVPVAIAGYFVATRMAAGNGLRLAWLMRLDAMGLALFTLMGVRVAQQADTSAIIAVIIGCITGTVGGMIRDLLCNVTPLVLKQDLYATISLAGGALYLLLLEVVPEGPAAAISFAAMLGVRLLVLARQRPE</sequence>
<dbReference type="RefSeq" id="WP_386074499.1">
    <property type="nucleotide sequence ID" value="NZ_JBHTJT010000012.1"/>
</dbReference>
<comment type="similarity">
    <text evidence="2">Belongs to the UPF0126 family.</text>
</comment>
<gene>
    <name evidence="9" type="ORF">ACFQ2S_10990</name>
</gene>
<keyword evidence="10" id="KW-1185">Reference proteome</keyword>
<organism evidence="9 10">
    <name type="scientific">Tropicimonas aquimaris</name>
    <dbReference type="NCBI Taxonomy" id="914152"/>
    <lineage>
        <taxon>Bacteria</taxon>
        <taxon>Pseudomonadati</taxon>
        <taxon>Pseudomonadota</taxon>
        <taxon>Alphaproteobacteria</taxon>
        <taxon>Rhodobacterales</taxon>
        <taxon>Roseobacteraceae</taxon>
        <taxon>Tropicimonas</taxon>
    </lineage>
</organism>
<evidence type="ECO:0000313" key="10">
    <source>
        <dbReference type="Proteomes" id="UP001597108"/>
    </source>
</evidence>
<evidence type="ECO:0000313" key="9">
    <source>
        <dbReference type="EMBL" id="MFD0980174.1"/>
    </source>
</evidence>
<evidence type="ECO:0000256" key="2">
    <source>
        <dbReference type="ARBA" id="ARBA00008193"/>
    </source>
</evidence>
<reference evidence="10" key="1">
    <citation type="journal article" date="2019" name="Int. J. Syst. Evol. Microbiol.">
        <title>The Global Catalogue of Microorganisms (GCM) 10K type strain sequencing project: providing services to taxonomists for standard genome sequencing and annotation.</title>
        <authorList>
            <consortium name="The Broad Institute Genomics Platform"/>
            <consortium name="The Broad Institute Genome Sequencing Center for Infectious Disease"/>
            <person name="Wu L."/>
            <person name="Ma J."/>
        </authorList>
    </citation>
    <scope>NUCLEOTIDE SEQUENCE [LARGE SCALE GENOMIC DNA]</scope>
    <source>
        <strain evidence="10">CCUG 60524</strain>
    </source>
</reference>
<evidence type="ECO:0000256" key="1">
    <source>
        <dbReference type="ARBA" id="ARBA00004651"/>
    </source>
</evidence>
<accession>A0ABW3IQT9</accession>
<keyword evidence="6 7" id="KW-0472">Membrane</keyword>
<name>A0ABW3IQT9_9RHOB</name>
<feature type="transmembrane region" description="Helical" evidence="7">
    <location>
        <begin position="6"/>
        <end position="24"/>
    </location>
</feature>
<evidence type="ECO:0000256" key="3">
    <source>
        <dbReference type="ARBA" id="ARBA00022475"/>
    </source>
</evidence>
<keyword evidence="3" id="KW-1003">Cell membrane</keyword>
<feature type="transmembrane region" description="Helical" evidence="7">
    <location>
        <begin position="178"/>
        <end position="197"/>
    </location>
</feature>
<feature type="domain" description="Glycine transporter" evidence="8">
    <location>
        <begin position="11"/>
        <end position="81"/>
    </location>
</feature>
<keyword evidence="4 7" id="KW-0812">Transmembrane</keyword>
<feature type="transmembrane region" description="Helical" evidence="7">
    <location>
        <begin position="156"/>
        <end position="172"/>
    </location>
</feature>
<dbReference type="Pfam" id="PF03458">
    <property type="entry name" value="Gly_transporter"/>
    <property type="match status" value="2"/>
</dbReference>
<evidence type="ECO:0000256" key="6">
    <source>
        <dbReference type="ARBA" id="ARBA00023136"/>
    </source>
</evidence>
<evidence type="ECO:0000256" key="7">
    <source>
        <dbReference type="SAM" id="Phobius"/>
    </source>
</evidence>
<protein>
    <submittedName>
        <fullName evidence="9">Trimeric intracellular cation channel family protein</fullName>
    </submittedName>
</protein>
<comment type="subcellular location">
    <subcellularLocation>
        <location evidence="1">Cell membrane</location>
        <topology evidence="1">Multi-pass membrane protein</topology>
    </subcellularLocation>
</comment>
<evidence type="ECO:0000256" key="5">
    <source>
        <dbReference type="ARBA" id="ARBA00022989"/>
    </source>
</evidence>
<feature type="transmembrane region" description="Helical" evidence="7">
    <location>
        <begin position="62"/>
        <end position="82"/>
    </location>
</feature>
<dbReference type="PANTHER" id="PTHR30506">
    <property type="entry name" value="INNER MEMBRANE PROTEIN"/>
    <property type="match status" value="1"/>
</dbReference>
<feature type="domain" description="Glycine transporter" evidence="8">
    <location>
        <begin position="100"/>
        <end position="171"/>
    </location>
</feature>
<feature type="transmembrane region" description="Helical" evidence="7">
    <location>
        <begin position="122"/>
        <end position="144"/>
    </location>
</feature>
<dbReference type="EMBL" id="JBHTJT010000012">
    <property type="protein sequence ID" value="MFD0980174.1"/>
    <property type="molecule type" value="Genomic_DNA"/>
</dbReference>
<dbReference type="InterPro" id="IPR005115">
    <property type="entry name" value="Gly_transporter"/>
</dbReference>
<evidence type="ECO:0000259" key="8">
    <source>
        <dbReference type="Pfam" id="PF03458"/>
    </source>
</evidence>
<dbReference type="Proteomes" id="UP001597108">
    <property type="component" value="Unassembled WGS sequence"/>
</dbReference>
<comment type="caution">
    <text evidence="9">The sequence shown here is derived from an EMBL/GenBank/DDBJ whole genome shotgun (WGS) entry which is preliminary data.</text>
</comment>
<proteinExistence type="inferred from homology"/>
<keyword evidence="5 7" id="KW-1133">Transmembrane helix</keyword>
<feature type="transmembrane region" description="Helical" evidence="7">
    <location>
        <begin position="94"/>
        <end position="116"/>
    </location>
</feature>
<dbReference type="PANTHER" id="PTHR30506:SF3">
    <property type="entry name" value="UPF0126 INNER MEMBRANE PROTEIN YADS-RELATED"/>
    <property type="match status" value="1"/>
</dbReference>
<evidence type="ECO:0000256" key="4">
    <source>
        <dbReference type="ARBA" id="ARBA00022692"/>
    </source>
</evidence>
<feature type="transmembrane region" description="Helical" evidence="7">
    <location>
        <begin position="31"/>
        <end position="50"/>
    </location>
</feature>